<sequence>MRSPRIVLLSQLRPELIIKEKTLKLAKQLADKFADRLPSPFGRRTTLPVSTASAERSFIHLARIKSYARSTMKEGRLNGLAAAYIHKDIDIDPQEILTCYIQKHSRRLDFGF</sequence>
<name>A0A814Q527_9BILA</name>
<comment type="caution">
    <text evidence="2">The sequence shown here is derived from an EMBL/GenBank/DDBJ whole genome shotgun (WGS) entry which is preliminary data.</text>
</comment>
<proteinExistence type="predicted"/>
<dbReference type="AlphaFoldDB" id="A0A814Q527"/>
<dbReference type="InterPro" id="IPR052958">
    <property type="entry name" value="IFN-induced_PKR_regulator"/>
</dbReference>
<protein>
    <recommendedName>
        <fullName evidence="1">HAT C-terminal dimerisation domain-containing protein</fullName>
    </recommendedName>
</protein>
<feature type="domain" description="HAT C-terminal dimerisation" evidence="1">
    <location>
        <begin position="46"/>
        <end position="88"/>
    </location>
</feature>
<dbReference type="OrthoDB" id="10054153at2759"/>
<evidence type="ECO:0000313" key="4">
    <source>
        <dbReference type="Proteomes" id="UP000663829"/>
    </source>
</evidence>
<dbReference type="EMBL" id="CAJNOQ010005896">
    <property type="protein sequence ID" value="CAF1115558.1"/>
    <property type="molecule type" value="Genomic_DNA"/>
</dbReference>
<dbReference type="Proteomes" id="UP000681722">
    <property type="component" value="Unassembled WGS sequence"/>
</dbReference>
<accession>A0A814Q527</accession>
<dbReference type="GO" id="GO:0046983">
    <property type="term" value="F:protein dimerization activity"/>
    <property type="evidence" value="ECO:0007669"/>
    <property type="project" value="InterPro"/>
</dbReference>
<dbReference type="PANTHER" id="PTHR46289:SF14">
    <property type="entry name" value="DUF4371 DOMAIN-CONTAINING PROTEIN"/>
    <property type="match status" value="1"/>
</dbReference>
<evidence type="ECO:0000259" key="1">
    <source>
        <dbReference type="Pfam" id="PF05699"/>
    </source>
</evidence>
<reference evidence="2" key="1">
    <citation type="submission" date="2021-02" db="EMBL/GenBank/DDBJ databases">
        <authorList>
            <person name="Nowell W R."/>
        </authorList>
    </citation>
    <scope>NUCLEOTIDE SEQUENCE</scope>
</reference>
<dbReference type="PANTHER" id="PTHR46289">
    <property type="entry name" value="52 KDA REPRESSOR OF THE INHIBITOR OF THE PROTEIN KINASE-LIKE PROTEIN-RELATED"/>
    <property type="match status" value="1"/>
</dbReference>
<evidence type="ECO:0000313" key="2">
    <source>
        <dbReference type="EMBL" id="CAF1115558.1"/>
    </source>
</evidence>
<dbReference type="Proteomes" id="UP000663829">
    <property type="component" value="Unassembled WGS sequence"/>
</dbReference>
<dbReference type="EMBL" id="CAJOBC010005896">
    <property type="protein sequence ID" value="CAF3879478.1"/>
    <property type="molecule type" value="Genomic_DNA"/>
</dbReference>
<keyword evidence="4" id="KW-1185">Reference proteome</keyword>
<dbReference type="InterPro" id="IPR008906">
    <property type="entry name" value="HATC_C_dom"/>
</dbReference>
<evidence type="ECO:0000313" key="3">
    <source>
        <dbReference type="EMBL" id="CAF3879478.1"/>
    </source>
</evidence>
<organism evidence="2 4">
    <name type="scientific">Didymodactylos carnosus</name>
    <dbReference type="NCBI Taxonomy" id="1234261"/>
    <lineage>
        <taxon>Eukaryota</taxon>
        <taxon>Metazoa</taxon>
        <taxon>Spiralia</taxon>
        <taxon>Gnathifera</taxon>
        <taxon>Rotifera</taxon>
        <taxon>Eurotatoria</taxon>
        <taxon>Bdelloidea</taxon>
        <taxon>Philodinida</taxon>
        <taxon>Philodinidae</taxon>
        <taxon>Didymodactylos</taxon>
    </lineage>
</organism>
<gene>
    <name evidence="2" type="ORF">GPM918_LOCUS19438</name>
    <name evidence="3" type="ORF">SRO942_LOCUS19435</name>
</gene>
<dbReference type="Pfam" id="PF05699">
    <property type="entry name" value="Dimer_Tnp_hAT"/>
    <property type="match status" value="1"/>
</dbReference>